<sequence>MEGPSMNTPVTPETKGQGCRFVIKNFYEMLIDDNRSLLAVVMTAQQNPKRVRWLLHDFRRDFEHMTKDELLRYAVVEPFCVCFI</sequence>
<evidence type="ECO:0000313" key="1">
    <source>
        <dbReference type="EMBL" id="SFM99417.1"/>
    </source>
</evidence>
<dbReference type="AlphaFoldDB" id="A0A1I4VDZ8"/>
<protein>
    <submittedName>
        <fullName evidence="1">Uncharacterized protein</fullName>
    </submittedName>
</protein>
<keyword evidence="2" id="KW-1185">Reference proteome</keyword>
<name>A0A1I4VDZ8_9BACT</name>
<dbReference type="Proteomes" id="UP000199611">
    <property type="component" value="Unassembled WGS sequence"/>
</dbReference>
<dbReference type="RefSeq" id="WP_093395858.1">
    <property type="nucleotide sequence ID" value="NZ_FOUU01000009.1"/>
</dbReference>
<reference evidence="1 2" key="1">
    <citation type="submission" date="2016-10" db="EMBL/GenBank/DDBJ databases">
        <authorList>
            <person name="de Groot N.N."/>
        </authorList>
    </citation>
    <scope>NUCLEOTIDE SEQUENCE [LARGE SCALE GENOMIC DNA]</scope>
    <source>
        <strain evidence="1 2">DSM 9990</strain>
    </source>
</reference>
<gene>
    <name evidence="1" type="ORF">SAMN05660836_02243</name>
</gene>
<dbReference type="EMBL" id="FOUU01000009">
    <property type="protein sequence ID" value="SFM99417.1"/>
    <property type="molecule type" value="Genomic_DNA"/>
</dbReference>
<dbReference type="STRING" id="39841.SAMN05660836_02243"/>
<accession>A0A1I4VDZ8</accession>
<organism evidence="1 2">
    <name type="scientific">Thermodesulforhabdus norvegica</name>
    <dbReference type="NCBI Taxonomy" id="39841"/>
    <lineage>
        <taxon>Bacteria</taxon>
        <taxon>Pseudomonadati</taxon>
        <taxon>Thermodesulfobacteriota</taxon>
        <taxon>Syntrophobacteria</taxon>
        <taxon>Syntrophobacterales</taxon>
        <taxon>Thermodesulforhabdaceae</taxon>
        <taxon>Thermodesulforhabdus</taxon>
    </lineage>
</organism>
<proteinExistence type="predicted"/>
<evidence type="ECO:0000313" key="2">
    <source>
        <dbReference type="Proteomes" id="UP000199611"/>
    </source>
</evidence>